<protein>
    <submittedName>
        <fullName evidence="1">Uncharacterized protein</fullName>
    </submittedName>
</protein>
<dbReference type="AlphaFoldDB" id="A0AAV6KU75"/>
<name>A0AAV6KU75_9ERIC</name>
<dbReference type="EMBL" id="JACTNZ010000003">
    <property type="protein sequence ID" value="KAG5555807.1"/>
    <property type="molecule type" value="Genomic_DNA"/>
</dbReference>
<accession>A0AAV6KU75</accession>
<organism evidence="1 2">
    <name type="scientific">Rhododendron griersonianum</name>
    <dbReference type="NCBI Taxonomy" id="479676"/>
    <lineage>
        <taxon>Eukaryota</taxon>
        <taxon>Viridiplantae</taxon>
        <taxon>Streptophyta</taxon>
        <taxon>Embryophyta</taxon>
        <taxon>Tracheophyta</taxon>
        <taxon>Spermatophyta</taxon>
        <taxon>Magnoliopsida</taxon>
        <taxon>eudicotyledons</taxon>
        <taxon>Gunneridae</taxon>
        <taxon>Pentapetalae</taxon>
        <taxon>asterids</taxon>
        <taxon>Ericales</taxon>
        <taxon>Ericaceae</taxon>
        <taxon>Ericoideae</taxon>
        <taxon>Rhodoreae</taxon>
        <taxon>Rhododendron</taxon>
    </lineage>
</organism>
<evidence type="ECO:0000313" key="1">
    <source>
        <dbReference type="EMBL" id="KAG5555807.1"/>
    </source>
</evidence>
<reference evidence="1" key="1">
    <citation type="submission" date="2020-08" db="EMBL/GenBank/DDBJ databases">
        <title>Plant Genome Project.</title>
        <authorList>
            <person name="Zhang R.-G."/>
        </authorList>
    </citation>
    <scope>NUCLEOTIDE SEQUENCE</scope>
    <source>
        <strain evidence="1">WSP0</strain>
        <tissue evidence="1">Leaf</tissue>
    </source>
</reference>
<gene>
    <name evidence="1" type="ORF">RHGRI_006450</name>
</gene>
<proteinExistence type="predicted"/>
<comment type="caution">
    <text evidence="1">The sequence shown here is derived from an EMBL/GenBank/DDBJ whole genome shotgun (WGS) entry which is preliminary data.</text>
</comment>
<keyword evidence="2" id="KW-1185">Reference proteome</keyword>
<dbReference type="Proteomes" id="UP000823749">
    <property type="component" value="Chromosome 3"/>
</dbReference>
<sequence length="71" mass="8006">MLSRHGDPYTLIISGKEYQIGSDGNLQGVGRFINMEPKTRHLNAAVDMENTVPEMEDQGVESYILDLLKIR</sequence>
<evidence type="ECO:0000313" key="2">
    <source>
        <dbReference type="Proteomes" id="UP000823749"/>
    </source>
</evidence>